<name>A0A2U1NYI8_ARTAN</name>
<dbReference type="EMBL" id="PKPP01001981">
    <property type="protein sequence ID" value="PWA78490.1"/>
    <property type="molecule type" value="Genomic_DNA"/>
</dbReference>
<comment type="caution">
    <text evidence="1">The sequence shown here is derived from an EMBL/GenBank/DDBJ whole genome shotgun (WGS) entry which is preliminary data.</text>
</comment>
<evidence type="ECO:0000313" key="2">
    <source>
        <dbReference type="Proteomes" id="UP000245207"/>
    </source>
</evidence>
<evidence type="ECO:0000313" key="1">
    <source>
        <dbReference type="EMBL" id="PWA78490.1"/>
    </source>
</evidence>
<keyword evidence="2" id="KW-1185">Reference proteome</keyword>
<proteinExistence type="predicted"/>
<dbReference type="PANTHER" id="PTHR34835:SF90">
    <property type="entry name" value="AMINOTRANSFERASE-LIKE PLANT MOBILE DOMAIN-CONTAINING PROTEIN"/>
    <property type="match status" value="1"/>
</dbReference>
<sequence length="123" mass="13964">MEAQNSNDVRTVEIRSRPKMLTETIASMTTDQKQVVKSMGFGGVLGLKLKSLSKDFVLFVIDQLDPVQMVLHTHNGDIPINRLAVHEVYGFPMGHKKFISRHVTNYNSELGELWKEHTKKNSV</sequence>
<organism evidence="1 2">
    <name type="scientific">Artemisia annua</name>
    <name type="common">Sweet wormwood</name>
    <dbReference type="NCBI Taxonomy" id="35608"/>
    <lineage>
        <taxon>Eukaryota</taxon>
        <taxon>Viridiplantae</taxon>
        <taxon>Streptophyta</taxon>
        <taxon>Embryophyta</taxon>
        <taxon>Tracheophyta</taxon>
        <taxon>Spermatophyta</taxon>
        <taxon>Magnoliopsida</taxon>
        <taxon>eudicotyledons</taxon>
        <taxon>Gunneridae</taxon>
        <taxon>Pentapetalae</taxon>
        <taxon>asterids</taxon>
        <taxon>campanulids</taxon>
        <taxon>Asterales</taxon>
        <taxon>Asteraceae</taxon>
        <taxon>Asteroideae</taxon>
        <taxon>Anthemideae</taxon>
        <taxon>Artemisiinae</taxon>
        <taxon>Artemisia</taxon>
    </lineage>
</organism>
<keyword evidence="1" id="KW-0378">Hydrolase</keyword>
<protein>
    <submittedName>
        <fullName evidence="1">Glycoside hydrolase, superfamily</fullName>
    </submittedName>
</protein>
<dbReference type="AlphaFoldDB" id="A0A2U1NYI8"/>
<dbReference type="Proteomes" id="UP000245207">
    <property type="component" value="Unassembled WGS sequence"/>
</dbReference>
<reference evidence="1 2" key="1">
    <citation type="journal article" date="2018" name="Mol. Plant">
        <title>The genome of Artemisia annua provides insight into the evolution of Asteraceae family and artemisinin biosynthesis.</title>
        <authorList>
            <person name="Shen Q."/>
            <person name="Zhang L."/>
            <person name="Liao Z."/>
            <person name="Wang S."/>
            <person name="Yan T."/>
            <person name="Shi P."/>
            <person name="Liu M."/>
            <person name="Fu X."/>
            <person name="Pan Q."/>
            <person name="Wang Y."/>
            <person name="Lv Z."/>
            <person name="Lu X."/>
            <person name="Zhang F."/>
            <person name="Jiang W."/>
            <person name="Ma Y."/>
            <person name="Chen M."/>
            <person name="Hao X."/>
            <person name="Li L."/>
            <person name="Tang Y."/>
            <person name="Lv G."/>
            <person name="Zhou Y."/>
            <person name="Sun X."/>
            <person name="Brodelius P.E."/>
            <person name="Rose J.K.C."/>
            <person name="Tang K."/>
        </authorList>
    </citation>
    <scope>NUCLEOTIDE SEQUENCE [LARGE SCALE GENOMIC DNA]</scope>
    <source>
        <strain evidence="2">cv. Huhao1</strain>
        <tissue evidence="1">Leaf</tissue>
    </source>
</reference>
<dbReference type="PANTHER" id="PTHR34835">
    <property type="entry name" value="OS07G0283600 PROTEIN-RELATED"/>
    <property type="match status" value="1"/>
</dbReference>
<dbReference type="GO" id="GO:0016787">
    <property type="term" value="F:hydrolase activity"/>
    <property type="evidence" value="ECO:0007669"/>
    <property type="project" value="UniProtKB-KW"/>
</dbReference>
<gene>
    <name evidence="1" type="ORF">CTI12_AA207280</name>
</gene>
<accession>A0A2U1NYI8</accession>